<protein>
    <recommendedName>
        <fullName evidence="1">PLD phosphodiesterase domain-containing protein</fullName>
    </recommendedName>
</protein>
<comment type="caution">
    <text evidence="3">The sequence shown here is derived from an EMBL/GenBank/DDBJ whole genome shotgun (WGS) entry which is preliminary data.</text>
</comment>
<dbReference type="GO" id="GO:0003824">
    <property type="term" value="F:catalytic activity"/>
    <property type="evidence" value="ECO:0007669"/>
    <property type="project" value="InterPro"/>
</dbReference>
<dbReference type="Proteomes" id="UP000682733">
    <property type="component" value="Unassembled WGS sequence"/>
</dbReference>
<dbReference type="PANTHER" id="PTHR21248:SF22">
    <property type="entry name" value="PHOSPHOLIPASE D"/>
    <property type="match status" value="1"/>
</dbReference>
<dbReference type="Gene3D" id="3.30.870.10">
    <property type="entry name" value="Endonuclease Chain A"/>
    <property type="match status" value="1"/>
</dbReference>
<evidence type="ECO:0000313" key="3">
    <source>
        <dbReference type="EMBL" id="CAF3674071.1"/>
    </source>
</evidence>
<dbReference type="PROSITE" id="PS50035">
    <property type="entry name" value="PLD"/>
    <property type="match status" value="1"/>
</dbReference>
<dbReference type="SUPFAM" id="SSF56024">
    <property type="entry name" value="Phospholipase D/nuclease"/>
    <property type="match status" value="1"/>
</dbReference>
<dbReference type="PANTHER" id="PTHR21248">
    <property type="entry name" value="CARDIOLIPIN SYNTHASE"/>
    <property type="match status" value="1"/>
</dbReference>
<proteinExistence type="predicted"/>
<dbReference type="AlphaFoldDB" id="A0A8S2HSH7"/>
<dbReference type="Proteomes" id="UP000677228">
    <property type="component" value="Unassembled WGS sequence"/>
</dbReference>
<dbReference type="InterPro" id="IPR001736">
    <property type="entry name" value="PLipase_D/transphosphatidylase"/>
</dbReference>
<organism evidence="3 4">
    <name type="scientific">Didymodactylos carnosus</name>
    <dbReference type="NCBI Taxonomy" id="1234261"/>
    <lineage>
        <taxon>Eukaryota</taxon>
        <taxon>Metazoa</taxon>
        <taxon>Spiralia</taxon>
        <taxon>Gnathifera</taxon>
        <taxon>Rotifera</taxon>
        <taxon>Eurotatoria</taxon>
        <taxon>Bdelloidea</taxon>
        <taxon>Philodinida</taxon>
        <taxon>Philodinidae</taxon>
        <taxon>Didymodactylos</taxon>
    </lineage>
</organism>
<evidence type="ECO:0000313" key="2">
    <source>
        <dbReference type="EMBL" id="CAF0891984.1"/>
    </source>
</evidence>
<accession>A0A8S2HSH7</accession>
<dbReference type="EMBL" id="CAJOBA010003205">
    <property type="protein sequence ID" value="CAF3674071.1"/>
    <property type="molecule type" value="Genomic_DNA"/>
</dbReference>
<sequence>MSHIRLLITELDFSTIYTSYYEKHKQDEPTITYVLANNDRFSNISTPKDAAEYLFPPSVLPKPKNVLTKVLYQLKHHKKIKPNGNDEREEINLAEEFYRTKYPEQCPSELFLKILNDVFLVLEDDPLSGVVSPSLIASTGVIPYTVISTIPDIMEHYYQVIVNAKREILFATNYWEKGHSVTTVGNALKELSKRAASDNRRVIVKLMIDHPTAENIAHSFHNLLPVGKWSHYDIPHPDEIPYVDLEIMNYHRLIMGTFHSKFLVSDRHIALLNSNNIQDRPK</sequence>
<evidence type="ECO:0000259" key="1">
    <source>
        <dbReference type="PROSITE" id="PS50035"/>
    </source>
</evidence>
<reference evidence="3" key="1">
    <citation type="submission" date="2021-02" db="EMBL/GenBank/DDBJ databases">
        <authorList>
            <person name="Nowell W R."/>
        </authorList>
    </citation>
    <scope>NUCLEOTIDE SEQUENCE</scope>
</reference>
<dbReference type="EMBL" id="CAJNOK010003203">
    <property type="protein sequence ID" value="CAF0891984.1"/>
    <property type="molecule type" value="Genomic_DNA"/>
</dbReference>
<evidence type="ECO:0000313" key="4">
    <source>
        <dbReference type="Proteomes" id="UP000682733"/>
    </source>
</evidence>
<gene>
    <name evidence="2" type="ORF">OVA965_LOCUS9175</name>
    <name evidence="3" type="ORF">TMI583_LOCUS9172</name>
</gene>
<feature type="domain" description="PLD phosphodiesterase" evidence="1">
    <location>
        <begin position="254"/>
        <end position="281"/>
    </location>
</feature>
<name>A0A8S2HSH7_9BILA</name>